<dbReference type="EMBL" id="JAGTTL010000036">
    <property type="protein sequence ID" value="KAK6293359.1"/>
    <property type="molecule type" value="Genomic_DNA"/>
</dbReference>
<dbReference type="Proteomes" id="UP001356427">
    <property type="component" value="Unassembled WGS sequence"/>
</dbReference>
<evidence type="ECO:0000313" key="3">
    <source>
        <dbReference type="Proteomes" id="UP001356427"/>
    </source>
</evidence>
<reference evidence="2 3" key="1">
    <citation type="submission" date="2021-04" db="EMBL/GenBank/DDBJ databases">
        <authorList>
            <person name="De Guttry C."/>
            <person name="Zahm M."/>
            <person name="Klopp C."/>
            <person name="Cabau C."/>
            <person name="Louis A."/>
            <person name="Berthelot C."/>
            <person name="Parey E."/>
            <person name="Roest Crollius H."/>
            <person name="Montfort J."/>
            <person name="Robinson-Rechavi M."/>
            <person name="Bucao C."/>
            <person name="Bouchez O."/>
            <person name="Gislard M."/>
            <person name="Lluch J."/>
            <person name="Milhes M."/>
            <person name="Lampietro C."/>
            <person name="Lopez Roques C."/>
            <person name="Donnadieu C."/>
            <person name="Braasch I."/>
            <person name="Desvignes T."/>
            <person name="Postlethwait J."/>
            <person name="Bobe J."/>
            <person name="Wedekind C."/>
            <person name="Guiguen Y."/>
        </authorList>
    </citation>
    <scope>NUCLEOTIDE SEQUENCE [LARGE SCALE GENOMIC DNA]</scope>
    <source>
        <strain evidence="2">Cs_M1</strain>
        <tissue evidence="2">Blood</tissue>
    </source>
</reference>
<accession>A0AAN8Q6L2</accession>
<feature type="region of interest" description="Disordered" evidence="1">
    <location>
        <begin position="60"/>
        <end position="84"/>
    </location>
</feature>
<evidence type="ECO:0000313" key="2">
    <source>
        <dbReference type="EMBL" id="KAK6293359.1"/>
    </source>
</evidence>
<comment type="caution">
    <text evidence="2">The sequence shown here is derived from an EMBL/GenBank/DDBJ whole genome shotgun (WGS) entry which is preliminary data.</text>
</comment>
<sequence>MVSTACQIDPWVPECSCAAVEKRSTGTITKELEAQLDCAHDHQYTTESCPYTLQMELTESESEISEDHNSLYEPESSESKSSQCEPRYTIEECVQDPKYIVFDSKLKELFSVCHEPGCRAGVISSPLKRNDFVITMETVCCGPQEEVGVPDQSGKVVCRESVGAISGLPYWRLPLHICGNMSPPQPGVHVAATVHKPTSHLHCARG</sequence>
<evidence type="ECO:0000256" key="1">
    <source>
        <dbReference type="SAM" id="MobiDB-lite"/>
    </source>
</evidence>
<keyword evidence="3" id="KW-1185">Reference proteome</keyword>
<gene>
    <name evidence="2" type="ORF">J4Q44_G00356850</name>
</gene>
<protein>
    <submittedName>
        <fullName evidence="2">Uncharacterized protein</fullName>
    </submittedName>
</protein>
<organism evidence="2 3">
    <name type="scientific">Coregonus suidteri</name>
    <dbReference type="NCBI Taxonomy" id="861788"/>
    <lineage>
        <taxon>Eukaryota</taxon>
        <taxon>Metazoa</taxon>
        <taxon>Chordata</taxon>
        <taxon>Craniata</taxon>
        <taxon>Vertebrata</taxon>
        <taxon>Euteleostomi</taxon>
        <taxon>Actinopterygii</taxon>
        <taxon>Neopterygii</taxon>
        <taxon>Teleostei</taxon>
        <taxon>Protacanthopterygii</taxon>
        <taxon>Salmoniformes</taxon>
        <taxon>Salmonidae</taxon>
        <taxon>Coregoninae</taxon>
        <taxon>Coregonus</taxon>
    </lineage>
</organism>
<name>A0AAN8Q6L2_9TELE</name>
<dbReference type="AlphaFoldDB" id="A0AAN8Q6L2"/>
<proteinExistence type="predicted"/>